<dbReference type="AlphaFoldDB" id="A0A8H5TBJ1"/>
<keyword evidence="5" id="KW-0238">DNA-binding</keyword>
<keyword evidence="1" id="KW-0479">Metal-binding</keyword>
<keyword evidence="3" id="KW-0862">Zinc</keyword>
<dbReference type="GO" id="GO:0000981">
    <property type="term" value="F:DNA-binding transcription factor activity, RNA polymerase II-specific"/>
    <property type="evidence" value="ECO:0007669"/>
    <property type="project" value="TreeGrafter"/>
</dbReference>
<evidence type="ECO:0000256" key="2">
    <source>
        <dbReference type="ARBA" id="ARBA00022771"/>
    </source>
</evidence>
<dbReference type="PANTHER" id="PTHR10237">
    <property type="entry name" value="DEFORMED EPIDERMAL AUTOREGULATORY FACTOR 1 HOMOLOG SUPPRESSIN"/>
    <property type="match status" value="1"/>
</dbReference>
<proteinExistence type="predicted"/>
<evidence type="ECO:0000259" key="9">
    <source>
        <dbReference type="PROSITE" id="PS50865"/>
    </source>
</evidence>
<keyword evidence="6" id="KW-0804">Transcription</keyword>
<accession>A0A8H5TBJ1</accession>
<dbReference type="InterPro" id="IPR027974">
    <property type="entry name" value="DUF4470"/>
</dbReference>
<dbReference type="PROSITE" id="PS01360">
    <property type="entry name" value="ZF_MYND_1"/>
    <property type="match status" value="1"/>
</dbReference>
<keyword evidence="2 8" id="KW-0863">Zinc-finger</keyword>
<keyword evidence="7" id="KW-0539">Nucleus</keyword>
<evidence type="ECO:0000256" key="5">
    <source>
        <dbReference type="ARBA" id="ARBA00023125"/>
    </source>
</evidence>
<protein>
    <recommendedName>
        <fullName evidence="9">MYND-type domain-containing protein</fullName>
    </recommendedName>
</protein>
<comment type="caution">
    <text evidence="10">The sequence shown here is derived from an EMBL/GenBank/DDBJ whole genome shotgun (WGS) entry which is preliminary data.</text>
</comment>
<dbReference type="Pfam" id="PF14737">
    <property type="entry name" value="DUF4470"/>
    <property type="match status" value="1"/>
</dbReference>
<evidence type="ECO:0000256" key="6">
    <source>
        <dbReference type="ARBA" id="ARBA00023163"/>
    </source>
</evidence>
<sequence length="529" mass="60664">MATRKLPCANCRPDGTSCHNDGKSTCANCRLVVYCSSECQRAHWPIHKIDCKSPYNSKTWEPEWSVECRAPSFWGVVKPPHPFGGKQYPYGNVPAFDVLRLGANEGETYPSPLRLLFPASGDLRNVVQTIAQLPQSYKQPINIILNDRDFDIVARNAIILLLALTTDNLDKAFDCIIHIWYSPSIRKSHIKLFNQRIQPLIQSICDKQSVKLVLKKQAAKEIRQAITFSRSRIDIHDREFLFLSPSHRVARHRFRQDSLLLPFGAQRSEHCEVNPTFFRSEDGWPMNDFADPVMGWSLQEVDKTPYGFATSDIYGKLFYHIRSMLEKFMARMSKSTIGLQFFQVDVEALPEYLDVSFDGSFDRIDASNISDWHFLGVHRTVELLAPLLRAPSVNPHATLITLFMNMVLEYSTEEDAFEGAKALSGRVVKYLPPPRVTGRGIEPFTVMGTYALGRVQKYDDIFERFVKKARLLYMPLIAGAEMKDTHTIIEKWPYRLKLDPQSEGGQEEFDRLITNGQTSKELYLEWQRI</sequence>
<feature type="domain" description="MYND-type" evidence="9">
    <location>
        <begin position="8"/>
        <end position="51"/>
    </location>
</feature>
<evidence type="ECO:0000256" key="3">
    <source>
        <dbReference type="ARBA" id="ARBA00022833"/>
    </source>
</evidence>
<dbReference type="Proteomes" id="UP000572754">
    <property type="component" value="Unassembled WGS sequence"/>
</dbReference>
<organism evidence="10 11">
    <name type="scientific">Fusarium circinatum</name>
    <name type="common">Pitch canker fungus</name>
    <name type="synonym">Gibberella circinata</name>
    <dbReference type="NCBI Taxonomy" id="48490"/>
    <lineage>
        <taxon>Eukaryota</taxon>
        <taxon>Fungi</taxon>
        <taxon>Dikarya</taxon>
        <taxon>Ascomycota</taxon>
        <taxon>Pezizomycotina</taxon>
        <taxon>Sordariomycetes</taxon>
        <taxon>Hypocreomycetidae</taxon>
        <taxon>Hypocreales</taxon>
        <taxon>Nectriaceae</taxon>
        <taxon>Fusarium</taxon>
        <taxon>Fusarium fujikuroi species complex</taxon>
    </lineage>
</organism>
<dbReference type="PROSITE" id="PS50865">
    <property type="entry name" value="ZF_MYND_2"/>
    <property type="match status" value="1"/>
</dbReference>
<dbReference type="SUPFAM" id="SSF144232">
    <property type="entry name" value="HIT/MYND zinc finger-like"/>
    <property type="match status" value="1"/>
</dbReference>
<evidence type="ECO:0000256" key="8">
    <source>
        <dbReference type="PROSITE-ProRule" id="PRU00134"/>
    </source>
</evidence>
<keyword evidence="11" id="KW-1185">Reference proteome</keyword>
<name>A0A8H5TBJ1_FUSCI</name>
<dbReference type="CDD" id="cd23020">
    <property type="entry name" value="zf-HIT"/>
    <property type="match status" value="1"/>
</dbReference>
<gene>
    <name evidence="10" type="ORF">FCIRC_9338</name>
</gene>
<evidence type="ECO:0000313" key="10">
    <source>
        <dbReference type="EMBL" id="KAF5669175.1"/>
    </source>
</evidence>
<dbReference type="GO" id="GO:0005634">
    <property type="term" value="C:nucleus"/>
    <property type="evidence" value="ECO:0007669"/>
    <property type="project" value="TreeGrafter"/>
</dbReference>
<dbReference type="InterPro" id="IPR002893">
    <property type="entry name" value="Znf_MYND"/>
</dbReference>
<dbReference type="PANTHER" id="PTHR10237:SF1">
    <property type="entry name" value="DEFORMED EPIDERMAL AUTOREGULATORY FACTOR 1 HOMOLOG"/>
    <property type="match status" value="1"/>
</dbReference>
<keyword evidence="4" id="KW-0805">Transcription regulation</keyword>
<reference evidence="11" key="1">
    <citation type="journal article" date="2020" name="BMC Genomics">
        <title>Correction to: Identification and distribution of gene clusters required for synthesis of sphingolipid metabolism inhibitors in diverse species of the filamentous fungus Fusarium.</title>
        <authorList>
            <person name="Kim H.S."/>
            <person name="Lohmar J.M."/>
            <person name="Busman M."/>
            <person name="Brown D.W."/>
            <person name="Naumann T.A."/>
            <person name="Divon H.H."/>
            <person name="Lysoe E."/>
            <person name="Uhlig S."/>
            <person name="Proctor R.H."/>
        </authorList>
    </citation>
    <scope>NUCLEOTIDE SEQUENCE [LARGE SCALE GENOMIC DNA]</scope>
    <source>
        <strain evidence="11">NRRL 25331</strain>
    </source>
</reference>
<reference evidence="10 11" key="2">
    <citation type="submission" date="2020-05" db="EMBL/GenBank/DDBJ databases">
        <title>Identification and distribution of gene clusters putatively required for synthesis of sphingolipid metabolism inhibitors in phylogenetically diverse species of the filamentous fungus Fusarium.</title>
        <authorList>
            <person name="Kim H.-S."/>
            <person name="Busman M."/>
            <person name="Brown D.W."/>
            <person name="Divon H."/>
            <person name="Uhlig S."/>
            <person name="Proctor R.H."/>
        </authorList>
    </citation>
    <scope>NUCLEOTIDE SEQUENCE [LARGE SCALE GENOMIC DNA]</scope>
    <source>
        <strain evidence="10 11">NRRL 25331</strain>
    </source>
</reference>
<dbReference type="GO" id="GO:0003677">
    <property type="term" value="F:DNA binding"/>
    <property type="evidence" value="ECO:0007669"/>
    <property type="project" value="UniProtKB-KW"/>
</dbReference>
<dbReference type="Gene3D" id="6.10.140.2220">
    <property type="match status" value="1"/>
</dbReference>
<evidence type="ECO:0000256" key="1">
    <source>
        <dbReference type="ARBA" id="ARBA00022723"/>
    </source>
</evidence>
<dbReference type="EMBL" id="JAAQPE010000327">
    <property type="protein sequence ID" value="KAF5669175.1"/>
    <property type="molecule type" value="Genomic_DNA"/>
</dbReference>
<dbReference type="GO" id="GO:0008270">
    <property type="term" value="F:zinc ion binding"/>
    <property type="evidence" value="ECO:0007669"/>
    <property type="project" value="UniProtKB-KW"/>
</dbReference>
<evidence type="ECO:0000313" key="11">
    <source>
        <dbReference type="Proteomes" id="UP000572754"/>
    </source>
</evidence>
<dbReference type="Pfam" id="PF01753">
    <property type="entry name" value="zf-MYND"/>
    <property type="match status" value="1"/>
</dbReference>
<evidence type="ECO:0000256" key="4">
    <source>
        <dbReference type="ARBA" id="ARBA00023015"/>
    </source>
</evidence>
<dbReference type="InterPro" id="IPR024119">
    <property type="entry name" value="TF_DEAF-1"/>
</dbReference>
<evidence type="ECO:0000256" key="7">
    <source>
        <dbReference type="ARBA" id="ARBA00023242"/>
    </source>
</evidence>